<feature type="region of interest" description="Disordered" evidence="1">
    <location>
        <begin position="1"/>
        <end position="64"/>
    </location>
</feature>
<name>Q9SIM7_ARATH</name>
<gene>
    <name evidence="3" type="ordered locus">At2g42640</name>
</gene>
<proteinExistence type="predicted"/>
<reference evidence="3" key="2">
    <citation type="submission" date="2000-03" db="EMBL/GenBank/DDBJ databases">
        <authorList>
            <person name="Lin X."/>
            <person name="Kaul S."/>
            <person name="Shea T.P."/>
            <person name="Fujii C.Y."/>
            <person name="Shen M."/>
            <person name="VanAken S.E."/>
            <person name="Barnstead M.E."/>
            <person name="Mason T.M."/>
            <person name="Bowman C.L."/>
            <person name="Ronning C.M."/>
            <person name="Benito M.-I."/>
            <person name="Carrera A.J."/>
            <person name="Creasy T.H."/>
            <person name="Buell C.R."/>
            <person name="Town C.D."/>
            <person name="Nierman W.C."/>
            <person name="Fraser C.M."/>
            <person name="Venter J.C."/>
        </authorList>
    </citation>
    <scope>NUCLEOTIDE SEQUENCE</scope>
</reference>
<dbReference type="InterPro" id="IPR055164">
    <property type="entry name" value="EDR1/CTR1/ARMC3-like_pept-like"/>
</dbReference>
<organism evidence="3">
    <name type="scientific">Arabidopsis thaliana</name>
    <name type="common">Mouse-ear cress</name>
    <dbReference type="NCBI Taxonomy" id="3702"/>
    <lineage>
        <taxon>Eukaryota</taxon>
        <taxon>Viridiplantae</taxon>
        <taxon>Streptophyta</taxon>
        <taxon>Embryophyta</taxon>
        <taxon>Tracheophyta</taxon>
        <taxon>Spermatophyta</taxon>
        <taxon>Magnoliopsida</taxon>
        <taxon>eudicotyledons</taxon>
        <taxon>Gunneridae</taxon>
        <taxon>Pentapetalae</taxon>
        <taxon>rosids</taxon>
        <taxon>malvids</taxon>
        <taxon>Brassicales</taxon>
        <taxon>Brassicaceae</taxon>
        <taxon>Camelineae</taxon>
        <taxon>Arabidopsis</taxon>
    </lineage>
</organism>
<dbReference type="PIR" id="D84856">
    <property type="entry name" value="D84856"/>
</dbReference>
<reference key="1">
    <citation type="journal article" date="1999" name="Nature">
        <title>Sequence and analysis of chromosome 2 of the plant Arabidopsis thaliana.</title>
        <authorList>
            <person name="Lin X."/>
            <person name="Kaul S."/>
            <person name="Rounsley S."/>
            <person name="Shea T.P."/>
            <person name="Benito M.I."/>
            <person name="Town C.D."/>
            <person name="Fujii C.Y."/>
            <person name="Mason T."/>
            <person name="Bowman C.L."/>
            <person name="Barnstead M."/>
            <person name="Feldblyum T.V."/>
            <person name="Buell C.R."/>
            <person name="Ketchum K.A."/>
            <person name="Lee J."/>
            <person name="Ronning C.M."/>
            <person name="Koo H.L."/>
            <person name="Moffat K.S."/>
            <person name="Cronin L.A."/>
            <person name="Shen M."/>
            <person name="Pai G."/>
            <person name="Van Aken S."/>
            <person name="Umayam L."/>
            <person name="Tallon L.J."/>
            <person name="Gill J.E."/>
            <person name="Adams M.D."/>
            <person name="Carrera A.J."/>
            <person name="Creasy T.H."/>
            <person name="Goodman H.M."/>
            <person name="Somerville C.R."/>
            <person name="Copenhaver G.P."/>
            <person name="Preuss D."/>
            <person name="Nierman W.C."/>
            <person name="White O."/>
            <person name="Eisen J.A."/>
            <person name="Salzberg S.L."/>
            <person name="Fraser C.M."/>
            <person name="Venter J.C."/>
        </authorList>
    </citation>
    <scope>NUCLEOTIDE SEQUENCE [LARGE SCALE GENOMIC DNA]</scope>
    <source>
        <strain>cv. Columbia</strain>
    </source>
</reference>
<dbReference type="AlphaFoldDB" id="Q9SIM7"/>
<protein>
    <submittedName>
        <fullName evidence="3">Uncharacterized protein At2g42640</fullName>
    </submittedName>
</protein>
<dbReference type="Pfam" id="PF14381">
    <property type="entry name" value="EDR1_CTR1_ARMC3_pept"/>
    <property type="match status" value="1"/>
</dbReference>
<dbReference type="ExpressionAtlas" id="Q9SIM7">
    <property type="expression patterns" value="baseline and differential"/>
</dbReference>
<accession>Q9SIM7</accession>
<dbReference type="EMBL" id="AC007087">
    <property type="protein sequence ID" value="AAD22990.1"/>
    <property type="molecule type" value="Genomic_DNA"/>
</dbReference>
<sequence>MTVVEARDAAGPSEPRPPSPTLRPSEVEETSEPVCQGSLVETSNTDDAGPSEPNPPSPTLRPSEVEKIYVPVCQGSLAETSNLDQDGVSSYEASNIFWSTGSLSDPIPSGFYTVIPVERLMHFKSIPTLEEINALGEDRLKADAIFVDLKNDIQLVLIKEFVIKLVTGLDSDKVIKKIAGLVRMGEHLFIISFSSELTLATMHVANIYKRKTLQSPARTLQYFDVQGFTLLGQIKHGSCRARAILFKVLADAVGLDSKLVMGFPTDLRFSASIDSYNHISAVVELNNVEMLVDLKRCPGQLKPFSPKAVYMAHISMAWQPDFVDNNPCASPLEPNSPMERSGPPSALQSGLSRSLGEPNIATEVLRRKVIKEPPPADFRLNC</sequence>
<feature type="domain" description="EDR1/CTR1/ARMC3-like peptidase-like" evidence="2">
    <location>
        <begin position="90"/>
        <end position="301"/>
    </location>
</feature>
<evidence type="ECO:0000259" key="2">
    <source>
        <dbReference type="Pfam" id="PF14381"/>
    </source>
</evidence>
<feature type="region of interest" description="Disordered" evidence="1">
    <location>
        <begin position="328"/>
        <end position="355"/>
    </location>
</feature>
<evidence type="ECO:0000313" key="3">
    <source>
        <dbReference type="EMBL" id="AAD22990.1"/>
    </source>
</evidence>
<reference evidence="3" key="3">
    <citation type="submission" date="2002-02" db="EMBL/GenBank/DDBJ databases">
        <authorList>
            <person name="Town C.D."/>
            <person name="Kaul S."/>
        </authorList>
    </citation>
    <scope>NUCLEOTIDE SEQUENCE</scope>
</reference>
<evidence type="ECO:0000256" key="1">
    <source>
        <dbReference type="SAM" id="MobiDB-lite"/>
    </source>
</evidence>